<keyword evidence="2" id="KW-0472">Membrane</keyword>
<comment type="caution">
    <text evidence="4">The sequence shown here is derived from an EMBL/GenBank/DDBJ whole genome shotgun (WGS) entry which is preliminary data.</text>
</comment>
<sequence>MAKYNSRLDRRSKNKTNTVLNIAIAVVVLLIVVVGATILTGNGSDKDKASTSVENSDKTTTENSADKDSKTKEKKEDDSVSMNEESNESEDKKEKEKDKNKEEEKEDTPEEKKSVALDDSDAQVEEGTEPNVEKTIVHPDWQPVGTEQSGEHVSSYETGSVDWQEKEKALSYATGIPQDNMTVWFIEGNGGPQKSIGTVTEKGGATAYRVYLQWVDGQGWQPTKVEELKENDKD</sequence>
<keyword evidence="5" id="KW-1185">Reference proteome</keyword>
<organism evidence="4 5">
    <name type="scientific">Rossellomorea aquimaris</name>
    <dbReference type="NCBI Taxonomy" id="189382"/>
    <lineage>
        <taxon>Bacteria</taxon>
        <taxon>Bacillati</taxon>
        <taxon>Bacillota</taxon>
        <taxon>Bacilli</taxon>
        <taxon>Bacillales</taxon>
        <taxon>Bacillaceae</taxon>
        <taxon>Rossellomorea</taxon>
    </lineage>
</organism>
<evidence type="ECO:0000313" key="4">
    <source>
        <dbReference type="EMBL" id="OIU70656.1"/>
    </source>
</evidence>
<accession>A0A1J6WFK4</accession>
<dbReference type="AlphaFoldDB" id="A0A1J6WFK4"/>
<keyword evidence="2" id="KW-0812">Transmembrane</keyword>
<dbReference type="Proteomes" id="UP000182062">
    <property type="component" value="Unassembled WGS sequence"/>
</dbReference>
<feature type="compositionally biased region" description="Polar residues" evidence="1">
    <location>
        <begin position="145"/>
        <end position="158"/>
    </location>
</feature>
<evidence type="ECO:0000259" key="3">
    <source>
        <dbReference type="Pfam" id="PF07423"/>
    </source>
</evidence>
<feature type="transmembrane region" description="Helical" evidence="2">
    <location>
        <begin position="20"/>
        <end position="39"/>
    </location>
</feature>
<protein>
    <recommendedName>
        <fullName evidence="3">DUF1510 domain-containing protein</fullName>
    </recommendedName>
</protein>
<feature type="compositionally biased region" description="Basic and acidic residues" evidence="1">
    <location>
        <begin position="89"/>
        <end position="103"/>
    </location>
</feature>
<feature type="domain" description="DUF1510" evidence="3">
    <location>
        <begin position="137"/>
        <end position="228"/>
    </location>
</feature>
<dbReference type="EMBL" id="MINN01000096">
    <property type="protein sequence ID" value="OIU70656.1"/>
    <property type="molecule type" value="Genomic_DNA"/>
</dbReference>
<gene>
    <name evidence="4" type="ORF">BHE18_19235</name>
</gene>
<feature type="compositionally biased region" description="Basic and acidic residues" evidence="1">
    <location>
        <begin position="44"/>
        <end position="78"/>
    </location>
</feature>
<dbReference type="RefSeq" id="WP_071619010.1">
    <property type="nucleotide sequence ID" value="NZ_MINN01000096.1"/>
</dbReference>
<feature type="region of interest" description="Disordered" evidence="1">
    <location>
        <begin position="40"/>
        <end position="160"/>
    </location>
</feature>
<feature type="compositionally biased region" description="Acidic residues" evidence="1">
    <location>
        <begin position="118"/>
        <end position="128"/>
    </location>
</feature>
<evidence type="ECO:0000256" key="1">
    <source>
        <dbReference type="SAM" id="MobiDB-lite"/>
    </source>
</evidence>
<dbReference type="Pfam" id="PF07423">
    <property type="entry name" value="DUF1510"/>
    <property type="match status" value="1"/>
</dbReference>
<reference evidence="4 5" key="1">
    <citation type="submission" date="2016-09" db="EMBL/GenBank/DDBJ databases">
        <title>Bacillus aquimaris SAMM genome sequence reveals colonization and biosurfactant production capacities.</title>
        <authorList>
            <person name="Waghmode S.R."/>
            <person name="Suryavanshi M.V."/>
        </authorList>
    </citation>
    <scope>NUCLEOTIDE SEQUENCE [LARGE SCALE GENOMIC DNA]</scope>
    <source>
        <strain evidence="4 5">SAMM</strain>
    </source>
</reference>
<evidence type="ECO:0000313" key="5">
    <source>
        <dbReference type="Proteomes" id="UP000182062"/>
    </source>
</evidence>
<name>A0A1J6WFK4_9BACI</name>
<dbReference type="InterPro" id="IPR009988">
    <property type="entry name" value="DUF1510"/>
</dbReference>
<evidence type="ECO:0000256" key="2">
    <source>
        <dbReference type="SAM" id="Phobius"/>
    </source>
</evidence>
<proteinExistence type="predicted"/>
<keyword evidence="2" id="KW-1133">Transmembrane helix</keyword>